<evidence type="ECO:0000313" key="3">
    <source>
        <dbReference type="EMBL" id="OAV99356.1"/>
    </source>
</evidence>
<reference evidence="3" key="1">
    <citation type="submission" date="2009-11" db="EMBL/GenBank/DDBJ databases">
        <authorList>
            <consortium name="The Broad Institute Genome Sequencing Platform"/>
            <person name="Ward D."/>
            <person name="Feldgarden M."/>
            <person name="Earl A."/>
            <person name="Young S.K."/>
            <person name="Zeng Q."/>
            <person name="Koehrsen M."/>
            <person name="Alvarado L."/>
            <person name="Berlin A."/>
            <person name="Bochicchio J."/>
            <person name="Borenstein D."/>
            <person name="Chapman S.B."/>
            <person name="Chen Z."/>
            <person name="Engels R."/>
            <person name="Freedman E."/>
            <person name="Gellesch M."/>
            <person name="Goldberg J."/>
            <person name="Griggs A."/>
            <person name="Gujja S."/>
            <person name="Heilman E."/>
            <person name="Heiman D."/>
            <person name="Hepburn T."/>
            <person name="Howarth C."/>
            <person name="Jen D."/>
            <person name="Larson L."/>
            <person name="Lewis B."/>
            <person name="Mehta T."/>
            <person name="Park D."/>
            <person name="Pearson M."/>
            <person name="Roberts A."/>
            <person name="Saif S."/>
            <person name="Shea T."/>
            <person name="Shenoy N."/>
            <person name="Sisk P."/>
            <person name="Stolte C."/>
            <person name="Sykes S."/>
            <person name="Thomson T."/>
            <person name="Walk T."/>
            <person name="White J."/>
            <person name="Yandava C."/>
            <person name="Izard J."/>
            <person name="Baranova O.V."/>
            <person name="Blanton J.M."/>
            <person name="Tanner A.C."/>
            <person name="Dewhirst F.E."/>
            <person name="Haas B."/>
            <person name="Nusbaum C."/>
            <person name="Birren B."/>
        </authorList>
    </citation>
    <scope>NUCLEOTIDE SEQUENCE [LARGE SCALE GENOMIC DNA]</scope>
    <source>
        <strain evidence="3">1-1 BBBD Race 1</strain>
    </source>
</reference>
<feature type="region of interest" description="Disordered" evidence="1">
    <location>
        <begin position="1"/>
        <end position="36"/>
    </location>
</feature>
<feature type="region of interest" description="Disordered" evidence="1">
    <location>
        <begin position="191"/>
        <end position="235"/>
    </location>
</feature>
<accession>A0A0C4EUT6</accession>
<name>A0A0C4EUT6_PUCT1</name>
<evidence type="ECO:0000256" key="2">
    <source>
        <dbReference type="SAM" id="Phobius"/>
    </source>
</evidence>
<feature type="compositionally biased region" description="Basic and acidic residues" evidence="1">
    <location>
        <begin position="158"/>
        <end position="169"/>
    </location>
</feature>
<dbReference type="AlphaFoldDB" id="A0A0C4EUT6"/>
<dbReference type="OrthoDB" id="2504071at2759"/>
<keyword evidence="2" id="KW-0472">Membrane</keyword>
<evidence type="ECO:0000313" key="4">
    <source>
        <dbReference type="EnsemblFungi" id="PTTG_04567-t43_1-p1"/>
    </source>
</evidence>
<evidence type="ECO:0008006" key="6">
    <source>
        <dbReference type="Google" id="ProtNLM"/>
    </source>
</evidence>
<organism evidence="3">
    <name type="scientific">Puccinia triticina (isolate 1-1 / race 1 (BBBD))</name>
    <name type="common">Brown leaf rust fungus</name>
    <dbReference type="NCBI Taxonomy" id="630390"/>
    <lineage>
        <taxon>Eukaryota</taxon>
        <taxon>Fungi</taxon>
        <taxon>Dikarya</taxon>
        <taxon>Basidiomycota</taxon>
        <taxon>Pucciniomycotina</taxon>
        <taxon>Pucciniomycetes</taxon>
        <taxon>Pucciniales</taxon>
        <taxon>Pucciniaceae</taxon>
        <taxon>Puccinia</taxon>
    </lineage>
</organism>
<proteinExistence type="predicted"/>
<gene>
    <name evidence="3" type="ORF">PTTG_04567</name>
</gene>
<dbReference type="EMBL" id="ADAS02000003">
    <property type="protein sequence ID" value="OAV99356.1"/>
    <property type="molecule type" value="Genomic_DNA"/>
</dbReference>
<keyword evidence="2" id="KW-0812">Transmembrane</keyword>
<reference evidence="4" key="4">
    <citation type="submission" date="2025-05" db="UniProtKB">
        <authorList>
            <consortium name="EnsemblFungi"/>
        </authorList>
    </citation>
    <scope>IDENTIFICATION</scope>
    <source>
        <strain evidence="4">isolate 1-1 / race 1 (BBBD)</strain>
    </source>
</reference>
<sequence length="272" mass="29834">MPADLRKRKPESGALPSTVSNPRPKPNEVGHAASNRQKPTIAPTVFMLLIVGLMFALFPIFYYTQVMIPDPESKSILSNFRNKGNIILNALGHTSSAGDGRIPFNAEHQSQPPIQPASQTNHNLGMPAPTEEARQSNETGTMSTISDPATTATQSETEGDKETLSAEKQKKLDEELGLFWEASSRYRREAQKQKAGQYSLQGDGTSASKEGSTKEEEQPPLLDLLPDADPDAKEGLTPEFWDAIKDQFSADDLTVVLNDMRRTEQTAEAKTH</sequence>
<protein>
    <recommendedName>
        <fullName evidence="6">Transmembrane protein</fullName>
    </recommendedName>
</protein>
<feature type="compositionally biased region" description="Polar residues" evidence="1">
    <location>
        <begin position="109"/>
        <end position="123"/>
    </location>
</feature>
<dbReference type="VEuPathDB" id="FungiDB:PTTG_04567"/>
<keyword evidence="5" id="KW-1185">Reference proteome</keyword>
<dbReference type="EnsemblFungi" id="PTTG_04567-t43_1">
    <property type="protein sequence ID" value="PTTG_04567-t43_1-p1"/>
    <property type="gene ID" value="PTTG_04567"/>
</dbReference>
<evidence type="ECO:0000256" key="1">
    <source>
        <dbReference type="SAM" id="MobiDB-lite"/>
    </source>
</evidence>
<evidence type="ECO:0000313" key="5">
    <source>
        <dbReference type="Proteomes" id="UP000005240"/>
    </source>
</evidence>
<feature type="compositionally biased region" description="Polar residues" evidence="1">
    <location>
        <begin position="136"/>
        <end position="156"/>
    </location>
</feature>
<reference evidence="3" key="2">
    <citation type="submission" date="2016-05" db="EMBL/GenBank/DDBJ databases">
        <title>Comparative analysis highlights variable genome content of wheat rusts and divergence of the mating loci.</title>
        <authorList>
            <person name="Cuomo C.A."/>
            <person name="Bakkeren G."/>
            <person name="Szabo L."/>
            <person name="Khalil H."/>
            <person name="Joly D."/>
            <person name="Goldberg J."/>
            <person name="Young S."/>
            <person name="Zeng Q."/>
            <person name="Fellers J."/>
        </authorList>
    </citation>
    <scope>NUCLEOTIDE SEQUENCE [LARGE SCALE GENOMIC DNA]</scope>
    <source>
        <strain evidence="3">1-1 BBBD Race 1</strain>
    </source>
</reference>
<dbReference type="Proteomes" id="UP000005240">
    <property type="component" value="Unassembled WGS sequence"/>
</dbReference>
<feature type="compositionally biased region" description="Polar residues" evidence="1">
    <location>
        <begin position="194"/>
        <end position="210"/>
    </location>
</feature>
<feature type="transmembrane region" description="Helical" evidence="2">
    <location>
        <begin position="45"/>
        <end position="64"/>
    </location>
</feature>
<keyword evidence="2" id="KW-1133">Transmembrane helix</keyword>
<reference evidence="4 5" key="3">
    <citation type="journal article" date="2017" name="G3 (Bethesda)">
        <title>Comparative analysis highlights variable genome content of wheat rusts and divergence of the mating loci.</title>
        <authorList>
            <person name="Cuomo C.A."/>
            <person name="Bakkeren G."/>
            <person name="Khalil H.B."/>
            <person name="Panwar V."/>
            <person name="Joly D."/>
            <person name="Linning R."/>
            <person name="Sakthikumar S."/>
            <person name="Song X."/>
            <person name="Adiconis X."/>
            <person name="Fan L."/>
            <person name="Goldberg J.M."/>
            <person name="Levin J.Z."/>
            <person name="Young S."/>
            <person name="Zeng Q."/>
            <person name="Anikster Y."/>
            <person name="Bruce M."/>
            <person name="Wang M."/>
            <person name="Yin C."/>
            <person name="McCallum B."/>
            <person name="Szabo L.J."/>
            <person name="Hulbert S."/>
            <person name="Chen X."/>
            <person name="Fellers J.P."/>
        </authorList>
    </citation>
    <scope>NUCLEOTIDE SEQUENCE</scope>
    <source>
        <strain evidence="5">Isolate 1-1 / race 1 (BBBD)</strain>
        <strain evidence="4">isolate 1-1 / race 1 (BBBD)</strain>
    </source>
</reference>
<feature type="region of interest" description="Disordered" evidence="1">
    <location>
        <begin position="109"/>
        <end position="169"/>
    </location>
</feature>